<dbReference type="CDD" id="cd10787">
    <property type="entry name" value="LamB_YcsF_like"/>
    <property type="match status" value="1"/>
</dbReference>
<dbReference type="InterPro" id="IPR011330">
    <property type="entry name" value="Glyco_hydro/deAcase_b/a-brl"/>
</dbReference>
<sequence>MAQPHPTATAALSLNTDIGEGYGAWVIADDEVLLGLVTDANLACGFHASDPDIMRRTCQTARQRSVAIGAQVGFRDVIGFGRRFIQVPRATLSNDVLYQLGALSAFASAEQAPITFVKVHGALYHAAVQHESYARAIIDAVRDFDPDLPVLCQPGTAFWRAVQDAGLSTVAEGYLDRAYTAEGLLVPRGEPGAVITDPQAAARRAVQFATERTVTAIDGTVLDMPVASVCVHSDSPGASALAAAAREALEEAGVALRSLSGKVAVGG</sequence>
<gene>
    <name evidence="1" type="ORF">A8926_3976</name>
</gene>
<dbReference type="NCBIfam" id="NF003814">
    <property type="entry name" value="PRK05406.1-3"/>
    <property type="match status" value="1"/>
</dbReference>
<reference evidence="1" key="1">
    <citation type="submission" date="2017-12" db="EMBL/GenBank/DDBJ databases">
        <title>Sequencing the genomes of 1000 Actinobacteria strains.</title>
        <authorList>
            <person name="Klenk H.-P."/>
        </authorList>
    </citation>
    <scope>NUCLEOTIDE SEQUENCE [LARGE SCALE GENOMIC DNA]</scope>
    <source>
        <strain evidence="1">DSM 44228</strain>
    </source>
</reference>
<dbReference type="STRING" id="994479.GCA_000194155_03247"/>
<name>A0A2N3XZR9_SACSN</name>
<dbReference type="EMBL" id="PJNB01000001">
    <property type="protein sequence ID" value="PKW16168.1"/>
    <property type="molecule type" value="Genomic_DNA"/>
</dbReference>
<keyword evidence="2" id="KW-1185">Reference proteome</keyword>
<dbReference type="Pfam" id="PF03746">
    <property type="entry name" value="LamB_YcsF"/>
    <property type="match status" value="1"/>
</dbReference>
<proteinExistence type="predicted"/>
<dbReference type="PANTHER" id="PTHR30292:SF0">
    <property type="entry name" value="5-OXOPROLINASE SUBUNIT A"/>
    <property type="match status" value="1"/>
</dbReference>
<dbReference type="SUPFAM" id="SSF88713">
    <property type="entry name" value="Glycoside hydrolase/deacetylase"/>
    <property type="match status" value="1"/>
</dbReference>
<evidence type="ECO:0000313" key="1">
    <source>
        <dbReference type="EMBL" id="PKW16168.1"/>
    </source>
</evidence>
<dbReference type="RefSeq" id="WP_010696215.1">
    <property type="nucleotide sequence ID" value="NZ_CP061007.1"/>
</dbReference>
<dbReference type="PANTHER" id="PTHR30292">
    <property type="entry name" value="UNCHARACTERIZED PROTEIN YBGL-RELATED"/>
    <property type="match status" value="1"/>
</dbReference>
<organism evidence="1 2">
    <name type="scientific">Saccharopolyspora spinosa</name>
    <dbReference type="NCBI Taxonomy" id="60894"/>
    <lineage>
        <taxon>Bacteria</taxon>
        <taxon>Bacillati</taxon>
        <taxon>Actinomycetota</taxon>
        <taxon>Actinomycetes</taxon>
        <taxon>Pseudonocardiales</taxon>
        <taxon>Pseudonocardiaceae</taxon>
        <taxon>Saccharopolyspora</taxon>
    </lineage>
</organism>
<accession>A0A2N3XZR9</accession>
<dbReference type="NCBIfam" id="NF003816">
    <property type="entry name" value="PRK05406.1-5"/>
    <property type="match status" value="1"/>
</dbReference>
<dbReference type="InterPro" id="IPR005501">
    <property type="entry name" value="LamB/YcsF/PxpA-like"/>
</dbReference>
<comment type="caution">
    <text evidence="1">The sequence shown here is derived from an EMBL/GenBank/DDBJ whole genome shotgun (WGS) entry which is preliminary data.</text>
</comment>
<dbReference type="AlphaFoldDB" id="A0A2N3XZR9"/>
<dbReference type="OrthoDB" id="9773478at2"/>
<dbReference type="Proteomes" id="UP000233786">
    <property type="component" value="Unassembled WGS sequence"/>
</dbReference>
<dbReference type="GO" id="GO:0005975">
    <property type="term" value="P:carbohydrate metabolic process"/>
    <property type="evidence" value="ECO:0007669"/>
    <property type="project" value="InterPro"/>
</dbReference>
<protein>
    <submittedName>
        <fullName evidence="1">UPF0271 protein</fullName>
    </submittedName>
</protein>
<evidence type="ECO:0000313" key="2">
    <source>
        <dbReference type="Proteomes" id="UP000233786"/>
    </source>
</evidence>
<dbReference type="Gene3D" id="3.20.20.370">
    <property type="entry name" value="Glycoside hydrolase/deacetylase"/>
    <property type="match status" value="1"/>
</dbReference>